<keyword evidence="7 10" id="KW-0283">Flagellar rotation</keyword>
<dbReference type="GO" id="GO:0009425">
    <property type="term" value="C:bacterial-type flagellum basal body"/>
    <property type="evidence" value="ECO:0007669"/>
    <property type="project" value="InterPro"/>
</dbReference>
<keyword evidence="11" id="KW-0966">Cell projection</keyword>
<evidence type="ECO:0000256" key="4">
    <source>
        <dbReference type="ARBA" id="ARBA00022475"/>
    </source>
</evidence>
<protein>
    <recommendedName>
        <fullName evidence="10">Flagellar protein FliL</fullName>
    </recommendedName>
</protein>
<keyword evidence="8 10" id="KW-1133">Transmembrane helix</keyword>
<comment type="similarity">
    <text evidence="3 10">Belongs to the FliL family.</text>
</comment>
<keyword evidence="6 10" id="KW-0812">Transmembrane</keyword>
<evidence type="ECO:0000256" key="6">
    <source>
        <dbReference type="ARBA" id="ARBA00022692"/>
    </source>
</evidence>
<evidence type="ECO:0000256" key="2">
    <source>
        <dbReference type="ARBA" id="ARBA00004162"/>
    </source>
</evidence>
<keyword evidence="9 10" id="KW-0472">Membrane</keyword>
<evidence type="ECO:0000256" key="7">
    <source>
        <dbReference type="ARBA" id="ARBA00022779"/>
    </source>
</evidence>
<keyword evidence="4" id="KW-1003">Cell membrane</keyword>
<gene>
    <name evidence="11" type="ORF">NO357_11735</name>
</gene>
<comment type="caution">
    <text evidence="11">The sequence shown here is derived from an EMBL/GenBank/DDBJ whole genome shotgun (WGS) entry which is preliminary data.</text>
</comment>
<keyword evidence="5 10" id="KW-0145">Chemotaxis</keyword>
<dbReference type="GO" id="GO:0006935">
    <property type="term" value="P:chemotaxis"/>
    <property type="evidence" value="ECO:0007669"/>
    <property type="project" value="UniProtKB-KW"/>
</dbReference>
<evidence type="ECO:0000256" key="5">
    <source>
        <dbReference type="ARBA" id="ARBA00022500"/>
    </source>
</evidence>
<accession>A0AAE3WF52</accession>
<organism evidence="11 12">
    <name type="scientific">Marimonas arenosa</name>
    <dbReference type="NCBI Taxonomy" id="1795305"/>
    <lineage>
        <taxon>Bacteria</taxon>
        <taxon>Pseudomonadati</taxon>
        <taxon>Pseudomonadota</taxon>
        <taxon>Alphaproteobacteria</taxon>
        <taxon>Rhodobacterales</taxon>
        <taxon>Paracoccaceae</taxon>
        <taxon>Marimonas</taxon>
    </lineage>
</organism>
<dbReference type="Proteomes" id="UP001226762">
    <property type="component" value="Unassembled WGS sequence"/>
</dbReference>
<comment type="subcellular location">
    <subcellularLocation>
        <location evidence="10">Cell inner membrane</location>
    </subcellularLocation>
    <subcellularLocation>
        <location evidence="2">Cell membrane</location>
        <topology evidence="2">Single-pass membrane protein</topology>
    </subcellularLocation>
</comment>
<evidence type="ECO:0000313" key="11">
    <source>
        <dbReference type="EMBL" id="MDQ2090572.1"/>
    </source>
</evidence>
<feature type="transmembrane region" description="Helical" evidence="10">
    <location>
        <begin position="24"/>
        <end position="43"/>
    </location>
</feature>
<keyword evidence="11" id="KW-0969">Cilium</keyword>
<evidence type="ECO:0000256" key="3">
    <source>
        <dbReference type="ARBA" id="ARBA00008281"/>
    </source>
</evidence>
<evidence type="ECO:0000313" key="12">
    <source>
        <dbReference type="Proteomes" id="UP001226762"/>
    </source>
</evidence>
<keyword evidence="12" id="KW-1185">Reference proteome</keyword>
<dbReference type="EMBL" id="JANHAX010000003">
    <property type="protein sequence ID" value="MDQ2090572.1"/>
    <property type="molecule type" value="Genomic_DNA"/>
</dbReference>
<evidence type="ECO:0000256" key="1">
    <source>
        <dbReference type="ARBA" id="ARBA00002254"/>
    </source>
</evidence>
<comment type="function">
    <text evidence="1 10">Controls the rotational direction of flagella during chemotaxis.</text>
</comment>
<reference evidence="11" key="2">
    <citation type="submission" date="2023-02" db="EMBL/GenBank/DDBJ databases">
        <title>'Rhodoalgimonas zhirmunskyi' gen. nov., isolated from a red alga.</title>
        <authorList>
            <person name="Nedashkovskaya O.I."/>
            <person name="Otstavnykh N.Y."/>
            <person name="Bystritskaya E.P."/>
            <person name="Balabanova L.A."/>
            <person name="Isaeva M.P."/>
        </authorList>
    </citation>
    <scope>NUCLEOTIDE SEQUENCE</scope>
    <source>
        <strain evidence="11">KCTC 52189</strain>
    </source>
</reference>
<dbReference type="Pfam" id="PF03748">
    <property type="entry name" value="FliL"/>
    <property type="match status" value="1"/>
</dbReference>
<sequence length="176" mass="18851">MADEEDPPVESAEKTPKKKSKQPLILGLVLALAGGGVGFYATFSGMILGSDSRAAEGGHDSGKDDHVSDHSSDPAIGDIAFVAVDPMVVSMGLGADAQHLRFRAQLEVPTQYQADVEKLLPRVVDVLNSYLRALEVSDLADAAALVRLRAQMLRRIQIVIGTGRVNDLLIMEFVLN</sequence>
<dbReference type="GO" id="GO:0005886">
    <property type="term" value="C:plasma membrane"/>
    <property type="evidence" value="ECO:0007669"/>
    <property type="project" value="UniProtKB-SubCell"/>
</dbReference>
<dbReference type="RefSeq" id="WP_306735847.1">
    <property type="nucleotide sequence ID" value="NZ_JANHAX010000003.1"/>
</dbReference>
<name>A0AAE3WF52_9RHOB</name>
<keyword evidence="10" id="KW-0997">Cell inner membrane</keyword>
<evidence type="ECO:0000256" key="8">
    <source>
        <dbReference type="ARBA" id="ARBA00022989"/>
    </source>
</evidence>
<evidence type="ECO:0000256" key="10">
    <source>
        <dbReference type="RuleBase" id="RU364125"/>
    </source>
</evidence>
<reference evidence="11" key="1">
    <citation type="submission" date="2022-07" db="EMBL/GenBank/DDBJ databases">
        <authorList>
            <person name="Otstavnykh N."/>
            <person name="Isaeva M."/>
            <person name="Bystritskaya E."/>
        </authorList>
    </citation>
    <scope>NUCLEOTIDE SEQUENCE</scope>
    <source>
        <strain evidence="11">KCTC 52189</strain>
    </source>
</reference>
<dbReference type="GO" id="GO:0071978">
    <property type="term" value="P:bacterial-type flagellum-dependent swarming motility"/>
    <property type="evidence" value="ECO:0007669"/>
    <property type="project" value="TreeGrafter"/>
</dbReference>
<dbReference type="InterPro" id="IPR005503">
    <property type="entry name" value="FliL"/>
</dbReference>
<keyword evidence="11" id="KW-0282">Flagellum</keyword>
<dbReference type="PANTHER" id="PTHR35091">
    <property type="entry name" value="FLAGELLAR PROTEIN FLIL"/>
    <property type="match status" value="1"/>
</dbReference>
<dbReference type="AlphaFoldDB" id="A0AAE3WF52"/>
<evidence type="ECO:0000256" key="9">
    <source>
        <dbReference type="ARBA" id="ARBA00023136"/>
    </source>
</evidence>
<dbReference type="PANTHER" id="PTHR35091:SF2">
    <property type="entry name" value="FLAGELLAR PROTEIN FLIL"/>
    <property type="match status" value="1"/>
</dbReference>
<proteinExistence type="inferred from homology"/>